<dbReference type="PANTHER" id="PTHR46401">
    <property type="entry name" value="GLYCOSYLTRANSFERASE WBBK-RELATED"/>
    <property type="match status" value="1"/>
</dbReference>
<dbReference type="RefSeq" id="WP_027895655.1">
    <property type="nucleotide sequence ID" value="NZ_CABMON010000001.1"/>
</dbReference>
<dbReference type="GO" id="GO:0009103">
    <property type="term" value="P:lipopolysaccharide biosynthetic process"/>
    <property type="evidence" value="ECO:0007669"/>
    <property type="project" value="TreeGrafter"/>
</dbReference>
<dbReference type="SUPFAM" id="SSF53756">
    <property type="entry name" value="UDP-Glycosyltransferase/glycogen phosphorylase"/>
    <property type="match status" value="1"/>
</dbReference>
<dbReference type="EMBL" id="CP027569">
    <property type="protein sequence ID" value="AVO27901.1"/>
    <property type="molecule type" value="Genomic_DNA"/>
</dbReference>
<dbReference type="Pfam" id="PF00534">
    <property type="entry name" value="Glycos_transf_1"/>
    <property type="match status" value="1"/>
</dbReference>
<dbReference type="CDD" id="cd03801">
    <property type="entry name" value="GT4_PimA-like"/>
    <property type="match status" value="1"/>
</dbReference>
<evidence type="ECO:0000313" key="1">
    <source>
        <dbReference type="EMBL" id="AVO27901.1"/>
    </source>
</evidence>
<organism evidence="1 2">
    <name type="scientific">Megasphaera elsdenii</name>
    <dbReference type="NCBI Taxonomy" id="907"/>
    <lineage>
        <taxon>Bacteria</taxon>
        <taxon>Bacillati</taxon>
        <taxon>Bacillota</taxon>
        <taxon>Negativicutes</taxon>
        <taxon>Veillonellales</taxon>
        <taxon>Veillonellaceae</taxon>
        <taxon>Megasphaera</taxon>
    </lineage>
</organism>
<reference evidence="1 2" key="1">
    <citation type="journal article" date="2018" name="Genome Announc.">
        <title>Complete genomes of two Megasphaera elsdenii strains, NCIMB 702410 and ATCC 25940.</title>
        <authorList>
            <person name="Hatmaker E.A."/>
            <person name="O'Dell K."/>
            <person name="Riley L.A."/>
            <person name="Klingeman D.M."/>
            <person name="Guss A.M."/>
        </authorList>
    </citation>
    <scope>NUCLEOTIDE SEQUENCE [LARGE SCALE GENOMIC DNA]</scope>
    <source>
        <strain evidence="1 2">NCIMB702410</strain>
    </source>
</reference>
<dbReference type="PANTHER" id="PTHR46401:SF2">
    <property type="entry name" value="GLYCOSYLTRANSFERASE WBBK-RELATED"/>
    <property type="match status" value="1"/>
</dbReference>
<dbReference type="InterPro" id="IPR001296">
    <property type="entry name" value="Glyco_trans_1"/>
</dbReference>
<dbReference type="Gene3D" id="3.40.50.2000">
    <property type="entry name" value="Glycogen Phosphorylase B"/>
    <property type="match status" value="2"/>
</dbReference>
<gene>
    <name evidence="1" type="ORF">C6Y28_09875</name>
</gene>
<dbReference type="GO" id="GO:0016757">
    <property type="term" value="F:glycosyltransferase activity"/>
    <property type="evidence" value="ECO:0007669"/>
    <property type="project" value="InterPro"/>
</dbReference>
<evidence type="ECO:0000313" key="2">
    <source>
        <dbReference type="Proteomes" id="UP000238358"/>
    </source>
</evidence>
<sequence>MNILFQSRYDLLSHPGGDTIQILKTKKYLESKGYHVDINLSAENDVTKYDIVHIFNLQTLEYTKRQVYNAKRQHKPVILSTIWWDFKYIDLDLDFRKYWRSFKYNMCLKLLNLFFFIAEQKRIILFDKLLFNLQKKKMGYDILKTVDWILPNSSAELEILVQDFSMPELRLKSSVVVNAIDDTSNEDQNNEVIDQWKRIPDNYILCVGRIEPIKGQAKIIKALMNNKELPLVFIGAGIDTAYGKLCKKLAKIRGNVFFIPPVQHNSLKYFYKKAKVHVLPSLRESPGLVSLEAAIYDNNIVTSYQAPIWEYFGTESFVCDPLALQSIRHEILTAYHSPLNLSLKNYILHNFTWEKTANQTIKAYEKVLEKCH</sequence>
<protein>
    <submittedName>
        <fullName evidence="1">Uncharacterized protein</fullName>
    </submittedName>
</protein>
<proteinExistence type="predicted"/>
<name>A0A269THD6_MEGEL</name>
<dbReference type="AlphaFoldDB" id="A0A269THD6"/>
<accession>A0A269THD6</accession>
<dbReference type="OrthoDB" id="9795068at2"/>
<dbReference type="Proteomes" id="UP000238358">
    <property type="component" value="Chromosome"/>
</dbReference>